<accession>A0A8S9MY34</accession>
<dbReference type="AlphaFoldDB" id="A0A8S9MY34"/>
<reference evidence="2" key="1">
    <citation type="submission" date="2019-12" db="EMBL/GenBank/DDBJ databases">
        <title>Genome sequencing and annotation of Brassica cretica.</title>
        <authorList>
            <person name="Studholme D.J."/>
            <person name="Sarris P."/>
        </authorList>
    </citation>
    <scope>NUCLEOTIDE SEQUENCE</scope>
    <source>
        <strain evidence="2">PFS-109/04</strain>
        <tissue evidence="2">Leaf</tissue>
    </source>
</reference>
<organism evidence="2 3">
    <name type="scientific">Brassica cretica</name>
    <name type="common">Mustard</name>
    <dbReference type="NCBI Taxonomy" id="69181"/>
    <lineage>
        <taxon>Eukaryota</taxon>
        <taxon>Viridiplantae</taxon>
        <taxon>Streptophyta</taxon>
        <taxon>Embryophyta</taxon>
        <taxon>Tracheophyta</taxon>
        <taxon>Spermatophyta</taxon>
        <taxon>Magnoliopsida</taxon>
        <taxon>eudicotyledons</taxon>
        <taxon>Gunneridae</taxon>
        <taxon>Pentapetalae</taxon>
        <taxon>rosids</taxon>
        <taxon>malvids</taxon>
        <taxon>Brassicales</taxon>
        <taxon>Brassicaceae</taxon>
        <taxon>Brassiceae</taxon>
        <taxon>Brassica</taxon>
    </lineage>
</organism>
<evidence type="ECO:0000313" key="2">
    <source>
        <dbReference type="EMBL" id="KAF3486329.1"/>
    </source>
</evidence>
<evidence type="ECO:0000313" key="3">
    <source>
        <dbReference type="Proteomes" id="UP000712600"/>
    </source>
</evidence>
<feature type="compositionally biased region" description="Polar residues" evidence="1">
    <location>
        <begin position="158"/>
        <end position="178"/>
    </location>
</feature>
<feature type="compositionally biased region" description="Basic residues" evidence="1">
    <location>
        <begin position="102"/>
        <end position="114"/>
    </location>
</feature>
<gene>
    <name evidence="2" type="ORF">F2Q69_00055729</name>
</gene>
<sequence>MHELMLYRCFGRARSLRSDRAPARAQSLRSDQAPARARSLCSDQTSVRARSLLTRARSLSTRARSLRSDRAEWTFGRYVVTERNGRPEPSIIEPEIPDQLGRKKVTKADKKRKRGVNESPSKKKEKFLKRIMHCGICGAPNHNSRFHKKNPKKPFVSGESSQPEASQGVSTQPTQLEK</sequence>
<comment type="caution">
    <text evidence="2">The sequence shown here is derived from an EMBL/GenBank/DDBJ whole genome shotgun (WGS) entry which is preliminary data.</text>
</comment>
<evidence type="ECO:0000256" key="1">
    <source>
        <dbReference type="SAM" id="MobiDB-lite"/>
    </source>
</evidence>
<name>A0A8S9MY34_BRACR</name>
<dbReference type="EMBL" id="QGKX02002183">
    <property type="protein sequence ID" value="KAF3486329.1"/>
    <property type="molecule type" value="Genomic_DNA"/>
</dbReference>
<dbReference type="Proteomes" id="UP000712600">
    <property type="component" value="Unassembled WGS sequence"/>
</dbReference>
<protein>
    <submittedName>
        <fullName evidence="2">Uncharacterized protein</fullName>
    </submittedName>
</protein>
<proteinExistence type="predicted"/>
<feature type="region of interest" description="Disordered" evidence="1">
    <location>
        <begin position="138"/>
        <end position="178"/>
    </location>
</feature>
<feature type="region of interest" description="Disordered" evidence="1">
    <location>
        <begin position="18"/>
        <end position="37"/>
    </location>
</feature>
<feature type="region of interest" description="Disordered" evidence="1">
    <location>
        <begin position="84"/>
        <end position="125"/>
    </location>
</feature>